<sequence length="76" mass="8928">MQYCDICYSDILISDLSFNGLTINLCLNCRRKKKEAIWKVMTESFLIEGPKLSNGDMPHVVMIDMREETLKYLRDH</sequence>
<gene>
    <name evidence="1" type="ORF">LCGC14_0995030</name>
</gene>
<reference evidence="1" key="1">
    <citation type="journal article" date="2015" name="Nature">
        <title>Complex archaea that bridge the gap between prokaryotes and eukaryotes.</title>
        <authorList>
            <person name="Spang A."/>
            <person name="Saw J.H."/>
            <person name="Jorgensen S.L."/>
            <person name="Zaremba-Niedzwiedzka K."/>
            <person name="Martijn J."/>
            <person name="Lind A.E."/>
            <person name="van Eijk R."/>
            <person name="Schleper C."/>
            <person name="Guy L."/>
            <person name="Ettema T.J."/>
        </authorList>
    </citation>
    <scope>NUCLEOTIDE SEQUENCE</scope>
</reference>
<proteinExistence type="predicted"/>
<evidence type="ECO:0000313" key="1">
    <source>
        <dbReference type="EMBL" id="KKN14536.1"/>
    </source>
</evidence>
<protein>
    <submittedName>
        <fullName evidence="1">Uncharacterized protein</fullName>
    </submittedName>
</protein>
<organism evidence="1">
    <name type="scientific">marine sediment metagenome</name>
    <dbReference type="NCBI Taxonomy" id="412755"/>
    <lineage>
        <taxon>unclassified sequences</taxon>
        <taxon>metagenomes</taxon>
        <taxon>ecological metagenomes</taxon>
    </lineage>
</organism>
<comment type="caution">
    <text evidence="1">The sequence shown here is derived from an EMBL/GenBank/DDBJ whole genome shotgun (WGS) entry which is preliminary data.</text>
</comment>
<dbReference type="EMBL" id="LAZR01003806">
    <property type="protein sequence ID" value="KKN14536.1"/>
    <property type="molecule type" value="Genomic_DNA"/>
</dbReference>
<name>A0A0F9QN44_9ZZZZ</name>
<dbReference type="AlphaFoldDB" id="A0A0F9QN44"/>
<accession>A0A0F9QN44</accession>